<evidence type="ECO:0000313" key="2">
    <source>
        <dbReference type="Proteomes" id="UP000447833"/>
    </source>
</evidence>
<accession>A0A845F224</accession>
<dbReference type="AlphaFoldDB" id="A0A845F224"/>
<dbReference type="EMBL" id="WMEY01000005">
    <property type="protein sequence ID" value="MYL64849.1"/>
    <property type="molecule type" value="Genomic_DNA"/>
</dbReference>
<organism evidence="1 2">
    <name type="scientific">Guptibacillus hwajinpoensis</name>
    <dbReference type="NCBI Taxonomy" id="208199"/>
    <lineage>
        <taxon>Bacteria</taxon>
        <taxon>Bacillati</taxon>
        <taxon>Bacillota</taxon>
        <taxon>Bacilli</taxon>
        <taxon>Bacillales</taxon>
        <taxon>Guptibacillaceae</taxon>
        <taxon>Guptibacillus</taxon>
    </lineage>
</organism>
<dbReference type="Proteomes" id="UP000447833">
    <property type="component" value="Unassembled WGS sequence"/>
</dbReference>
<reference evidence="1 2" key="1">
    <citation type="submission" date="2019-11" db="EMBL/GenBank/DDBJ databases">
        <title>Genome sequences of 17 halophilic strains isolated from different environments.</title>
        <authorList>
            <person name="Furrow R.E."/>
        </authorList>
    </citation>
    <scope>NUCLEOTIDE SEQUENCE [LARGE SCALE GENOMIC DNA]</scope>
    <source>
        <strain evidence="1 2">22506_14_FS</strain>
    </source>
</reference>
<name>A0A845F224_9BACL</name>
<dbReference type="RefSeq" id="WP_142329527.1">
    <property type="nucleotide sequence ID" value="NZ_WMEY01000005.1"/>
</dbReference>
<evidence type="ECO:0000313" key="1">
    <source>
        <dbReference type="EMBL" id="MYL64849.1"/>
    </source>
</evidence>
<comment type="caution">
    <text evidence="1">The sequence shown here is derived from an EMBL/GenBank/DDBJ whole genome shotgun (WGS) entry which is preliminary data.</text>
</comment>
<gene>
    <name evidence="1" type="ORF">GLW07_15935</name>
</gene>
<proteinExistence type="predicted"/>
<sequence>MKQSVGSCTHRYSVVQHQTKMAIEHSKRLSKKKVDVRRISQMTGFSEEQILESMEFGDPDFKVERPTLPKQHIHLDL</sequence>
<protein>
    <submittedName>
        <fullName evidence="1">Uncharacterized protein</fullName>
    </submittedName>
</protein>